<gene>
    <name evidence="2" type="ORF">AWB90_04735</name>
</gene>
<dbReference type="EMBL" id="LQPN01000018">
    <property type="protein sequence ID" value="ORW51819.1"/>
    <property type="molecule type" value="Genomic_DNA"/>
</dbReference>
<evidence type="ECO:0000313" key="2">
    <source>
        <dbReference type="EMBL" id="ORW51819.1"/>
    </source>
</evidence>
<keyword evidence="1" id="KW-1133">Transmembrane helix</keyword>
<protein>
    <submittedName>
        <fullName evidence="2">Uncharacterized protein</fullName>
    </submittedName>
</protein>
<evidence type="ECO:0000256" key="1">
    <source>
        <dbReference type="SAM" id="Phobius"/>
    </source>
</evidence>
<feature type="transmembrane region" description="Helical" evidence="1">
    <location>
        <begin position="135"/>
        <end position="162"/>
    </location>
</feature>
<accession>A0A1X2AL07</accession>
<comment type="caution">
    <text evidence="2">The sequence shown here is derived from an EMBL/GenBank/DDBJ whole genome shotgun (WGS) entry which is preliminary data.</text>
</comment>
<dbReference type="RefSeq" id="WP_085244141.1">
    <property type="nucleotide sequence ID" value="NZ_LQPN01000018.1"/>
</dbReference>
<feature type="transmembrane region" description="Helical" evidence="1">
    <location>
        <begin position="55"/>
        <end position="80"/>
    </location>
</feature>
<dbReference type="STRING" id="767916.AWB91_26855"/>
<keyword evidence="1" id="KW-0472">Membrane</keyword>
<sequence length="180" mass="19496">MTDQGDLERRIAELERRLADAKAADGADAPFTVDAPRRRGRMGAPDETARGDGRVWIFFGLVFALPVAAVVCLCVTTALVTLAPSSAMWMSGIVCGAGYDLANDNRHYGTPSGGSGTTMSFRCVSGQNSYYASDFAVFGLQFLLVGVVLCAAVAVGVLMWRLSPKHATERRRRRHPRGWR</sequence>
<dbReference type="Proteomes" id="UP000193285">
    <property type="component" value="Unassembled WGS sequence"/>
</dbReference>
<organism evidence="2 3">
    <name type="scientific">Mycobacterium paraense</name>
    <dbReference type="NCBI Taxonomy" id="767916"/>
    <lineage>
        <taxon>Bacteria</taxon>
        <taxon>Bacillati</taxon>
        <taxon>Actinomycetota</taxon>
        <taxon>Actinomycetes</taxon>
        <taxon>Mycobacteriales</taxon>
        <taxon>Mycobacteriaceae</taxon>
        <taxon>Mycobacterium</taxon>
        <taxon>Mycobacterium simiae complex</taxon>
    </lineage>
</organism>
<dbReference type="AlphaFoldDB" id="A0A1X2AL07"/>
<name>A0A1X2AL07_9MYCO</name>
<keyword evidence="1" id="KW-0812">Transmembrane</keyword>
<reference evidence="2 3" key="1">
    <citation type="journal article" date="2015" name="Emerg. Microbes Infect.">
        <title>Characterization of 17 strains belonging to the Mycobacterium simiae complex and description of Mycobacterium paraense sp. nov.</title>
        <authorList>
            <person name="Fusco da Costa A.R."/>
            <person name="Fedrizzi T."/>
            <person name="Lopes M.L."/>
            <person name="Pecorari M."/>
            <person name="Oliveira da Costa W.L."/>
            <person name="Giacobazzi E."/>
            <person name="da Costa Bahia J.R."/>
            <person name="De Sanctis V."/>
            <person name="Batista Lima K.V."/>
            <person name="Bertorelli R."/>
            <person name="Grottola A."/>
            <person name="Fabio A."/>
            <person name="Mariottini A."/>
            <person name="Ferretti P."/>
            <person name="Di Leva F."/>
            <person name="Fregni Serpini G."/>
            <person name="Tagliazucchi S."/>
            <person name="Rumpianesi F."/>
            <person name="Jousson O."/>
            <person name="Segata N."/>
            <person name="Tortoli E."/>
        </authorList>
    </citation>
    <scope>NUCLEOTIDE SEQUENCE [LARGE SCALE GENOMIC DNA]</scope>
    <source>
        <strain evidence="2 3">IEC33</strain>
    </source>
</reference>
<evidence type="ECO:0000313" key="3">
    <source>
        <dbReference type="Proteomes" id="UP000193285"/>
    </source>
</evidence>
<proteinExistence type="predicted"/>